<dbReference type="InterPro" id="IPR012373">
    <property type="entry name" value="Ferrdict_sens_TM"/>
</dbReference>
<dbReference type="Pfam" id="PF04773">
    <property type="entry name" value="FecR"/>
    <property type="match status" value="1"/>
</dbReference>
<dbReference type="PIRSF" id="PIRSF018266">
    <property type="entry name" value="FecR"/>
    <property type="match status" value="1"/>
</dbReference>
<dbReference type="FunFam" id="2.60.120.1440:FF:000001">
    <property type="entry name" value="Putative anti-sigma factor"/>
    <property type="match status" value="1"/>
</dbReference>
<dbReference type="EMBL" id="WCTY01000028">
    <property type="protein sequence ID" value="KAB4181888.1"/>
    <property type="molecule type" value="Genomic_DNA"/>
</dbReference>
<evidence type="ECO:0000313" key="4">
    <source>
        <dbReference type="EMBL" id="KAB4181888.1"/>
    </source>
</evidence>
<protein>
    <submittedName>
        <fullName evidence="4">DUF4974 domain-containing protein</fullName>
    </submittedName>
</protein>
<dbReference type="AlphaFoldDB" id="A0A7J5GX82"/>
<keyword evidence="1" id="KW-0472">Membrane</keyword>
<evidence type="ECO:0000313" key="5">
    <source>
        <dbReference type="Proteomes" id="UP000487221"/>
    </source>
</evidence>
<keyword evidence="1" id="KW-1133">Transmembrane helix</keyword>
<evidence type="ECO:0000259" key="3">
    <source>
        <dbReference type="Pfam" id="PF16344"/>
    </source>
</evidence>
<name>A0A7J5GX82_BACUN</name>
<dbReference type="PANTHER" id="PTHR30273">
    <property type="entry name" value="PERIPLASMIC SIGNAL SENSOR AND SIGMA FACTOR ACTIVATOR FECR-RELATED"/>
    <property type="match status" value="1"/>
</dbReference>
<dbReference type="GO" id="GO:0016989">
    <property type="term" value="F:sigma factor antagonist activity"/>
    <property type="evidence" value="ECO:0007669"/>
    <property type="project" value="TreeGrafter"/>
</dbReference>
<dbReference type="InterPro" id="IPR006860">
    <property type="entry name" value="FecR"/>
</dbReference>
<evidence type="ECO:0000259" key="2">
    <source>
        <dbReference type="Pfam" id="PF04773"/>
    </source>
</evidence>
<proteinExistence type="predicted"/>
<gene>
    <name evidence="4" type="ORF">GAQ44_14795</name>
</gene>
<dbReference type="Gene3D" id="3.55.50.30">
    <property type="match status" value="1"/>
</dbReference>
<keyword evidence="1" id="KW-0812">Transmembrane</keyword>
<feature type="domain" description="FecR protein" evidence="2">
    <location>
        <begin position="157"/>
        <end position="251"/>
    </location>
</feature>
<dbReference type="PANTHER" id="PTHR30273:SF2">
    <property type="entry name" value="PROTEIN FECR"/>
    <property type="match status" value="1"/>
</dbReference>
<dbReference type="Pfam" id="PF16344">
    <property type="entry name" value="FecR_C"/>
    <property type="match status" value="1"/>
</dbReference>
<reference evidence="4 5" key="1">
    <citation type="journal article" date="2019" name="Nat. Med.">
        <title>A library of human gut bacterial isolates paired with longitudinal multiomics data enables mechanistic microbiome research.</title>
        <authorList>
            <person name="Poyet M."/>
            <person name="Groussin M."/>
            <person name="Gibbons S.M."/>
            <person name="Avila-Pacheco J."/>
            <person name="Jiang X."/>
            <person name="Kearney S.M."/>
            <person name="Perrotta A.R."/>
            <person name="Berdy B."/>
            <person name="Zhao S."/>
            <person name="Lieberman T.D."/>
            <person name="Swanson P.K."/>
            <person name="Smith M."/>
            <person name="Roesemann S."/>
            <person name="Alexander J.E."/>
            <person name="Rich S.A."/>
            <person name="Livny J."/>
            <person name="Vlamakis H."/>
            <person name="Clish C."/>
            <person name="Bullock K."/>
            <person name="Deik A."/>
            <person name="Scott J."/>
            <person name="Pierce K.A."/>
            <person name="Xavier R.J."/>
            <person name="Alm E.J."/>
        </authorList>
    </citation>
    <scope>NUCLEOTIDE SEQUENCE [LARGE SCALE GENOMIC DNA]</scope>
    <source>
        <strain evidence="4 5">BIOML-A19</strain>
    </source>
</reference>
<evidence type="ECO:0000256" key="1">
    <source>
        <dbReference type="SAM" id="Phobius"/>
    </source>
</evidence>
<dbReference type="RefSeq" id="WP_009037271.1">
    <property type="nucleotide sequence ID" value="NZ_CABKOQ010000015.1"/>
</dbReference>
<accession>A0A7J5GX82</accession>
<dbReference type="InterPro" id="IPR032508">
    <property type="entry name" value="FecR_C"/>
</dbReference>
<dbReference type="Gene3D" id="2.60.120.1440">
    <property type="match status" value="1"/>
</dbReference>
<dbReference type="Proteomes" id="UP000487221">
    <property type="component" value="Unassembled WGS sequence"/>
</dbReference>
<feature type="domain" description="Protein FecR C-terminal" evidence="3">
    <location>
        <begin position="294"/>
        <end position="363"/>
    </location>
</feature>
<sequence length="364" mass="41895">MEEHSLHTNNQPLPTESEKMTTKEEVALRHHFLLTNTKQPDVEAELKRFKQKQQRLSTRQLIIVSNAITAAVLLGCIWLFQVLSGPNNSKEKELPETIFLADNSLTEITLQNQEGNHIELNQQTSADELSGIFGAQNDEQGRLDYRNNIRQEVSMQTVSTPRKKEFKLTLSDGTEVWLNAESQLSYPSRFKGNERIVHLQGEAYFKVAHDKQHPFIVYTENLHTQVLGTEFNIRNYPSSEALVTLINGQVKVKNRQNNLSKLLAPGEQACLNKEGDFSISHIDADEYVEWKDGYFYFDNKPLVEIMRDLGRWYNVDIIFIHPSDKNIRLHFLAKRHETLEQAITLLNSLNKVKASVKENKVIIE</sequence>
<organism evidence="4 5">
    <name type="scientific">Bacteroides uniformis</name>
    <dbReference type="NCBI Taxonomy" id="820"/>
    <lineage>
        <taxon>Bacteria</taxon>
        <taxon>Pseudomonadati</taxon>
        <taxon>Bacteroidota</taxon>
        <taxon>Bacteroidia</taxon>
        <taxon>Bacteroidales</taxon>
        <taxon>Bacteroidaceae</taxon>
        <taxon>Bacteroides</taxon>
    </lineage>
</organism>
<comment type="caution">
    <text evidence="4">The sequence shown here is derived from an EMBL/GenBank/DDBJ whole genome shotgun (WGS) entry which is preliminary data.</text>
</comment>
<feature type="transmembrane region" description="Helical" evidence="1">
    <location>
        <begin position="61"/>
        <end position="80"/>
    </location>
</feature>